<dbReference type="GO" id="GO:0015074">
    <property type="term" value="P:DNA integration"/>
    <property type="evidence" value="ECO:0007669"/>
    <property type="project" value="InterPro"/>
</dbReference>
<protein>
    <submittedName>
        <fullName evidence="3">Integrase core domain protein</fullName>
    </submittedName>
</protein>
<dbReference type="Proteomes" id="UP000004594">
    <property type="component" value="Unassembled WGS sequence"/>
</dbReference>
<dbReference type="GO" id="GO:0003676">
    <property type="term" value="F:nucleic acid binding"/>
    <property type="evidence" value="ECO:0007669"/>
    <property type="project" value="InterPro"/>
</dbReference>
<accession>E4L8K2</accession>
<dbReference type="PANTHER" id="PTHR10948">
    <property type="entry name" value="TRANSPOSASE"/>
    <property type="match status" value="1"/>
</dbReference>
<reference evidence="3 4" key="1">
    <citation type="submission" date="2010-11" db="EMBL/GenBank/DDBJ databases">
        <authorList>
            <person name="Durkin A.S."/>
            <person name="Madupu R."/>
            <person name="Torralba M."/>
            <person name="Gillis M."/>
            <person name="Methe B."/>
            <person name="Sutton G."/>
            <person name="Nelson K.E."/>
        </authorList>
    </citation>
    <scope>NUCLEOTIDE SEQUENCE [LARGE SCALE GENOMIC DNA]</scope>
    <source>
        <strain evidence="3 4">UPII 345-E</strain>
    </source>
</reference>
<organism evidence="3 4">
    <name type="scientific">Dialister micraerophilus UPII 345-E</name>
    <dbReference type="NCBI Taxonomy" id="910314"/>
    <lineage>
        <taxon>Bacteria</taxon>
        <taxon>Bacillati</taxon>
        <taxon>Bacillota</taxon>
        <taxon>Negativicutes</taxon>
        <taxon>Veillonellales</taxon>
        <taxon>Veillonellaceae</taxon>
        <taxon>Dialister</taxon>
    </lineage>
</organism>
<name>E4L8K2_9FIRM</name>
<dbReference type="AlphaFoldDB" id="E4L8K2"/>
<dbReference type="SUPFAM" id="SSF53098">
    <property type="entry name" value="Ribonuclease H-like"/>
    <property type="match status" value="1"/>
</dbReference>
<evidence type="ECO:0000313" key="3">
    <source>
        <dbReference type="EMBL" id="EFR42884.1"/>
    </source>
</evidence>
<evidence type="ECO:0000259" key="2">
    <source>
        <dbReference type="PROSITE" id="PS50994"/>
    </source>
</evidence>
<dbReference type="Gene3D" id="3.30.420.10">
    <property type="entry name" value="Ribonuclease H-like superfamily/Ribonuclease H"/>
    <property type="match status" value="1"/>
</dbReference>
<gene>
    <name evidence="3" type="ORF">HMPREF9220_1233</name>
</gene>
<sequence length="357" mass="42144">MVYINNSMLPRTNKHLSIKERFYIEKRLRAKDSITNIANTLGRSRSTIHNEIKRGTVEQIKQDKLCNVYCADFGQRIYEKNRKNSIQCKSLSKIEPFITWVEENFFKNGWSFDASVGRAIEYALFNRAEMVCTKTLYNYLHQDLLLIKTINLPLIVRRSICKSKNRKNKHILGKSIDERPENINTRTEFGHWEIDTVRGIKSKEDEVLITLLERKTRMYVALKSPSAKAKDIKETLRNWLMQFDSKITFICKTITSDNGLEFSKIHELETKHLKIYFAHPYSAWERGSNEKHNGLLRRFIKKGTPIRDIPVKTLKRYTQWCNELPRKILNYKTPNEVFFYEIKKAMNLKSVQLQIAI</sequence>
<dbReference type="Pfam" id="PF13936">
    <property type="entry name" value="HTH_38"/>
    <property type="match status" value="1"/>
</dbReference>
<dbReference type="InterPro" id="IPR036397">
    <property type="entry name" value="RNaseH_sf"/>
</dbReference>
<dbReference type="NCBIfam" id="NF033563">
    <property type="entry name" value="transpos_IS30"/>
    <property type="match status" value="1"/>
</dbReference>
<dbReference type="eggNOG" id="COG2826">
    <property type="taxonomic scope" value="Bacteria"/>
</dbReference>
<dbReference type="GO" id="GO:0006310">
    <property type="term" value="P:DNA recombination"/>
    <property type="evidence" value="ECO:0007669"/>
    <property type="project" value="UniProtKB-KW"/>
</dbReference>
<dbReference type="InterPro" id="IPR001584">
    <property type="entry name" value="Integrase_cat-core"/>
</dbReference>
<evidence type="ECO:0000256" key="1">
    <source>
        <dbReference type="ARBA" id="ARBA00023172"/>
    </source>
</evidence>
<dbReference type="InterPro" id="IPR053392">
    <property type="entry name" value="Transposase_IS30-like"/>
</dbReference>
<proteinExistence type="predicted"/>
<keyword evidence="1" id="KW-0233">DNA recombination</keyword>
<comment type="caution">
    <text evidence="3">The sequence shown here is derived from an EMBL/GenBank/DDBJ whole genome shotgun (WGS) entry which is preliminary data.</text>
</comment>
<dbReference type="GO" id="GO:0032196">
    <property type="term" value="P:transposition"/>
    <property type="evidence" value="ECO:0007669"/>
    <property type="project" value="TreeGrafter"/>
</dbReference>
<dbReference type="InterPro" id="IPR051917">
    <property type="entry name" value="Transposase-Integrase"/>
</dbReference>
<dbReference type="GO" id="GO:0005829">
    <property type="term" value="C:cytosol"/>
    <property type="evidence" value="ECO:0007669"/>
    <property type="project" value="TreeGrafter"/>
</dbReference>
<evidence type="ECO:0000313" key="4">
    <source>
        <dbReference type="Proteomes" id="UP000004594"/>
    </source>
</evidence>
<dbReference type="OrthoDB" id="1632013at2"/>
<dbReference type="GO" id="GO:0004803">
    <property type="term" value="F:transposase activity"/>
    <property type="evidence" value="ECO:0007669"/>
    <property type="project" value="TreeGrafter"/>
</dbReference>
<dbReference type="PANTHER" id="PTHR10948:SF23">
    <property type="entry name" value="TRANSPOSASE INSI FOR INSERTION SEQUENCE ELEMENT IS30A-RELATED"/>
    <property type="match status" value="1"/>
</dbReference>
<dbReference type="RefSeq" id="WP_007554474.1">
    <property type="nucleotide sequence ID" value="NZ_AENT01000013.1"/>
</dbReference>
<dbReference type="EMBL" id="AENT01000013">
    <property type="protein sequence ID" value="EFR42884.1"/>
    <property type="molecule type" value="Genomic_DNA"/>
</dbReference>
<feature type="domain" description="Integrase catalytic" evidence="2">
    <location>
        <begin position="176"/>
        <end position="342"/>
    </location>
</feature>
<dbReference type="InterPro" id="IPR025246">
    <property type="entry name" value="IS30-like_HTH"/>
</dbReference>
<dbReference type="InterPro" id="IPR012337">
    <property type="entry name" value="RNaseH-like_sf"/>
</dbReference>
<dbReference type="PROSITE" id="PS50994">
    <property type="entry name" value="INTEGRASE"/>
    <property type="match status" value="1"/>
</dbReference>